<protein>
    <submittedName>
        <fullName evidence="1">Uncharacterized protein</fullName>
    </submittedName>
</protein>
<name>A0ABX7ME21_ERWAM</name>
<dbReference type="Proteomes" id="UP000662840">
    <property type="component" value="Chromosome"/>
</dbReference>
<keyword evidence="2" id="KW-1185">Reference proteome</keyword>
<gene>
    <name evidence="1" type="ORF">JGC47_11305</name>
</gene>
<proteinExistence type="predicted"/>
<sequence length="231" mass="25388">MPSNLSLSDLSPRAQSVLTFPETRAKPGNCPNCGQSLLEDISSVTNSSGRLGDPDFGIPKAIKNAASSLDKSTSNSSASESESERYYCAVRTECSGENSIANAEFNDQGTEPDGVSSLQVVRDHIISQLNSLMEQIKKEPGIMSLMAICLIMWICETIYEYGKQSGHCSMDLYQAHGFSYPPHRLHGVLREHVSVPELAARVPESSISQISSKHHYYTDNRLENVNYSPRN</sequence>
<dbReference type="GeneID" id="97606580"/>
<evidence type="ECO:0000313" key="2">
    <source>
        <dbReference type="Proteomes" id="UP000662840"/>
    </source>
</evidence>
<accession>A0ABX7ME21</accession>
<organism evidence="1 2">
    <name type="scientific">Erwinia amylovora</name>
    <name type="common">Fire blight bacteria</name>
    <dbReference type="NCBI Taxonomy" id="552"/>
    <lineage>
        <taxon>Bacteria</taxon>
        <taxon>Pseudomonadati</taxon>
        <taxon>Pseudomonadota</taxon>
        <taxon>Gammaproteobacteria</taxon>
        <taxon>Enterobacterales</taxon>
        <taxon>Erwiniaceae</taxon>
        <taxon>Erwinia</taxon>
    </lineage>
</organism>
<evidence type="ECO:0000313" key="1">
    <source>
        <dbReference type="EMBL" id="QSI90705.1"/>
    </source>
</evidence>
<dbReference type="EMBL" id="CP066796">
    <property type="protein sequence ID" value="QSI90705.1"/>
    <property type="molecule type" value="Genomic_DNA"/>
</dbReference>
<reference evidence="1 2" key="1">
    <citation type="submission" date="2020-12" db="EMBL/GenBank/DDBJ databases">
        <title>Genome sequence of Erwinia amylovora ATCC15580, a type strain.</title>
        <authorList>
            <person name="Kang I.-J."/>
            <person name="Roh E."/>
        </authorList>
    </citation>
    <scope>NUCLEOTIDE SEQUENCE [LARGE SCALE GENOMIC DNA]</scope>
    <source>
        <strain evidence="1 2">ATCC 15580</strain>
    </source>
</reference>
<dbReference type="RefSeq" id="WP_013036123.1">
    <property type="nucleotide sequence ID" value="NZ_CP024970.1"/>
</dbReference>